<feature type="binding site" evidence="11">
    <location>
        <position position="95"/>
    </location>
    <ligand>
        <name>NAD(+)</name>
        <dbReference type="ChEBI" id="CHEBI:57540"/>
    </ligand>
</feature>
<dbReference type="AlphaFoldDB" id="A0A2T5H4U9"/>
<evidence type="ECO:0000256" key="10">
    <source>
        <dbReference type="PIRSR" id="PIRSR000094-2"/>
    </source>
</evidence>
<evidence type="ECO:0000256" key="1">
    <source>
        <dbReference type="ARBA" id="ARBA00005194"/>
    </source>
</evidence>
<evidence type="ECO:0000256" key="7">
    <source>
        <dbReference type="ARBA" id="ARBA00023160"/>
    </source>
</evidence>
<feature type="binding site" evidence="10">
    <location>
        <position position="98"/>
    </location>
    <ligand>
        <name>substrate</name>
    </ligand>
</feature>
<feature type="binding site" evidence="11">
    <location>
        <begin position="22"/>
        <end position="23"/>
    </location>
    <ligand>
        <name>NAD(+)</name>
        <dbReference type="ChEBI" id="CHEBI:57540"/>
    </ligand>
</feature>
<evidence type="ECO:0000256" key="6">
    <source>
        <dbReference type="ARBA" id="ARBA00023098"/>
    </source>
</evidence>
<dbReference type="OrthoDB" id="9803628at2"/>
<evidence type="ECO:0000256" key="5">
    <source>
        <dbReference type="ARBA" id="ARBA00023002"/>
    </source>
</evidence>
<dbReference type="PIRSF" id="PIRSF000094">
    <property type="entry name" value="Enoyl-ACP_rdct"/>
    <property type="match status" value="1"/>
</dbReference>
<dbReference type="EMBL" id="QAOH01000024">
    <property type="protein sequence ID" value="PTQ66613.1"/>
    <property type="molecule type" value="Genomic_DNA"/>
</dbReference>
<protein>
    <recommendedName>
        <fullName evidence="9">Enoyl-[acyl-carrier-protein] reductase [NADH]</fullName>
        <ecNumber evidence="9">1.3.1.9</ecNumber>
    </recommendedName>
</protein>
<dbReference type="EC" id="1.3.1.9" evidence="9"/>
<dbReference type="UniPathway" id="UPA00094"/>
<feature type="binding site" evidence="11">
    <location>
        <position position="165"/>
    </location>
    <ligand>
        <name>NAD(+)</name>
        <dbReference type="ChEBI" id="CHEBI:57540"/>
    </ligand>
</feature>
<keyword evidence="5 9" id="KW-0560">Oxidoreductase</keyword>
<evidence type="ECO:0000256" key="9">
    <source>
        <dbReference type="PIRNR" id="PIRNR000094"/>
    </source>
</evidence>
<reference evidence="12 13" key="1">
    <citation type="submission" date="2018-04" db="EMBL/GenBank/DDBJ databases">
        <title>Genomic Encyclopedia of Archaeal and Bacterial Type Strains, Phase II (KMG-II): from individual species to whole genera.</title>
        <authorList>
            <person name="Goeker M."/>
        </authorList>
    </citation>
    <scope>NUCLEOTIDE SEQUENCE [LARGE SCALE GENOMIC DNA]</scope>
    <source>
        <strain evidence="12 13">DSM 100434</strain>
    </source>
</reference>
<dbReference type="InterPro" id="IPR036291">
    <property type="entry name" value="NAD(P)-bd_dom_sf"/>
</dbReference>
<comment type="caution">
    <text evidence="12">The sequence shown here is derived from an EMBL/GenBank/DDBJ whole genome shotgun (WGS) entry which is preliminary data.</text>
</comment>
<keyword evidence="13" id="KW-1185">Reference proteome</keyword>
<evidence type="ECO:0000256" key="11">
    <source>
        <dbReference type="PIRSR" id="PIRSR000094-3"/>
    </source>
</evidence>
<comment type="similarity">
    <text evidence="2 9">Belongs to the short-chain dehydrogenases/reductases (SDR) family. FabI subfamily.</text>
</comment>
<gene>
    <name evidence="12" type="ORF">C8N42_12426</name>
</gene>
<dbReference type="SUPFAM" id="SSF51735">
    <property type="entry name" value="NAD(P)-binding Rossmann-fold domains"/>
    <property type="match status" value="1"/>
</dbReference>
<dbReference type="RefSeq" id="WP_107817980.1">
    <property type="nucleotide sequence ID" value="NZ_QAOH01000024.1"/>
</dbReference>
<evidence type="ECO:0000256" key="3">
    <source>
        <dbReference type="ARBA" id="ARBA00022516"/>
    </source>
</evidence>
<evidence type="ECO:0000256" key="2">
    <source>
        <dbReference type="ARBA" id="ARBA00009233"/>
    </source>
</evidence>
<dbReference type="PANTHER" id="PTHR43159:SF2">
    <property type="entry name" value="ENOYL-[ACYL-CARRIER-PROTEIN] REDUCTASE [NADH], CHLOROPLASTIC"/>
    <property type="match status" value="1"/>
</dbReference>
<dbReference type="GO" id="GO:0006633">
    <property type="term" value="P:fatty acid biosynthetic process"/>
    <property type="evidence" value="ECO:0007669"/>
    <property type="project" value="UniProtKB-UniPathway"/>
</dbReference>
<evidence type="ECO:0000313" key="12">
    <source>
        <dbReference type="EMBL" id="PTQ66613.1"/>
    </source>
</evidence>
<dbReference type="GO" id="GO:0004318">
    <property type="term" value="F:enoyl-[acyl-carrier-protein] reductase (NADH) activity"/>
    <property type="evidence" value="ECO:0007669"/>
    <property type="project" value="UniProtKB-EC"/>
</dbReference>
<dbReference type="PRINTS" id="PR00081">
    <property type="entry name" value="GDHRDH"/>
</dbReference>
<evidence type="ECO:0000313" key="13">
    <source>
        <dbReference type="Proteomes" id="UP000244077"/>
    </source>
</evidence>
<name>A0A2T5H4U9_9RHOB</name>
<dbReference type="PANTHER" id="PTHR43159">
    <property type="entry name" value="ENOYL-[ACYL-CARRIER-PROTEIN] REDUCTASE"/>
    <property type="match status" value="1"/>
</dbReference>
<evidence type="ECO:0000256" key="4">
    <source>
        <dbReference type="ARBA" id="ARBA00022832"/>
    </source>
</evidence>
<feature type="binding site" evidence="11">
    <location>
        <begin position="67"/>
        <end position="68"/>
    </location>
    <ligand>
        <name>NAD(+)</name>
        <dbReference type="ChEBI" id="CHEBI:57540"/>
    </ligand>
</feature>
<accession>A0A2T5H4U9</accession>
<feature type="binding site" evidence="11">
    <location>
        <begin position="194"/>
        <end position="198"/>
    </location>
    <ligand>
        <name>NAD(+)</name>
        <dbReference type="ChEBI" id="CHEBI:57540"/>
    </ligand>
</feature>
<dbReference type="Proteomes" id="UP000244077">
    <property type="component" value="Unassembled WGS sequence"/>
</dbReference>
<dbReference type="Gene3D" id="3.40.50.720">
    <property type="entry name" value="NAD(P)-binding Rossmann-like Domain"/>
    <property type="match status" value="1"/>
</dbReference>
<dbReference type="InterPro" id="IPR002347">
    <property type="entry name" value="SDR_fam"/>
</dbReference>
<dbReference type="InterPro" id="IPR014358">
    <property type="entry name" value="Enoyl-ACP_Rdtase_NADH"/>
</dbReference>
<keyword evidence="7 9" id="KW-0275">Fatty acid biosynthesis</keyword>
<comment type="pathway">
    <text evidence="1">Lipid metabolism; fatty acid biosynthesis.</text>
</comment>
<keyword evidence="6" id="KW-0443">Lipid metabolism</keyword>
<dbReference type="NCBIfam" id="NF005717">
    <property type="entry name" value="PRK07533.1"/>
    <property type="match status" value="1"/>
</dbReference>
<proteinExistence type="inferred from homology"/>
<feature type="binding site" evidence="11">
    <location>
        <position position="16"/>
    </location>
    <ligand>
        <name>NAD(+)</name>
        <dbReference type="ChEBI" id="CHEBI:57540"/>
    </ligand>
</feature>
<keyword evidence="3 9" id="KW-0444">Lipid biosynthesis</keyword>
<keyword evidence="4" id="KW-0276">Fatty acid metabolism</keyword>
<keyword evidence="9 11" id="KW-0520">NAD</keyword>
<evidence type="ECO:0000256" key="8">
    <source>
        <dbReference type="ARBA" id="ARBA00048572"/>
    </source>
</evidence>
<organism evidence="12 13">
    <name type="scientific">Celeribacter persicus</name>
    <dbReference type="NCBI Taxonomy" id="1651082"/>
    <lineage>
        <taxon>Bacteria</taxon>
        <taxon>Pseudomonadati</taxon>
        <taxon>Pseudomonadota</taxon>
        <taxon>Alphaproteobacteria</taxon>
        <taxon>Rhodobacterales</taxon>
        <taxon>Roseobacteraceae</taxon>
        <taxon>Celeribacter</taxon>
    </lineage>
</organism>
<dbReference type="Pfam" id="PF13561">
    <property type="entry name" value="adh_short_C2"/>
    <property type="match status" value="1"/>
</dbReference>
<comment type="catalytic activity">
    <reaction evidence="8 9">
        <text>a 2,3-saturated acyl-[ACP] + NAD(+) = a (2E)-enoyl-[ACP] + NADH + H(+)</text>
        <dbReference type="Rhea" id="RHEA:10240"/>
        <dbReference type="Rhea" id="RHEA-COMP:9925"/>
        <dbReference type="Rhea" id="RHEA-COMP:9926"/>
        <dbReference type="ChEBI" id="CHEBI:15378"/>
        <dbReference type="ChEBI" id="CHEBI:57540"/>
        <dbReference type="ChEBI" id="CHEBI:57945"/>
        <dbReference type="ChEBI" id="CHEBI:78784"/>
        <dbReference type="ChEBI" id="CHEBI:78785"/>
        <dbReference type="EC" id="1.3.1.9"/>
    </reaction>
</comment>
<sequence>MSGVIDLNGKRGLVVGVANRASIAAGCAHAFRAAGAELALTYLNDKAHQWVAPVSEEVDAKLLLPCDVREPGQLEAVFDRIGSEWGQLDFLLHAIAFAPREDLHTSVVNSTAEGFALAIDVSCHSFLRMTRLARPLMKSGGSLITVSFYGADRVVENYNLMGPVKAALEASVRYVAADLAEEGIRAFALSAGPVKTRAASGIDRFDALLDEVRARTPSGKLVDIEEIGRLAAFLASPVAAPMSGSVVYADNGYHTTA</sequence>